<dbReference type="PANTHER" id="PTHR23024">
    <property type="entry name" value="ARYLACETAMIDE DEACETYLASE"/>
    <property type="match status" value="1"/>
</dbReference>
<keyword evidence="2" id="KW-0378">Hydrolase</keyword>
<dbReference type="EMBL" id="JBIAXI010000050">
    <property type="protein sequence ID" value="MFF4779450.1"/>
    <property type="molecule type" value="Genomic_DNA"/>
</dbReference>
<reference evidence="2 3" key="1">
    <citation type="submission" date="2024-10" db="EMBL/GenBank/DDBJ databases">
        <title>The Natural Products Discovery Center: Release of the First 8490 Sequenced Strains for Exploring Actinobacteria Biosynthetic Diversity.</title>
        <authorList>
            <person name="Kalkreuter E."/>
            <person name="Kautsar S.A."/>
            <person name="Yang D."/>
            <person name="Bader C.D."/>
            <person name="Teijaro C.N."/>
            <person name="Fluegel L."/>
            <person name="Davis C.M."/>
            <person name="Simpson J.R."/>
            <person name="Lauterbach L."/>
            <person name="Steele A.D."/>
            <person name="Gui C."/>
            <person name="Meng S."/>
            <person name="Li G."/>
            <person name="Viehrig K."/>
            <person name="Ye F."/>
            <person name="Su P."/>
            <person name="Kiefer A.F."/>
            <person name="Nichols A."/>
            <person name="Cepeda A.J."/>
            <person name="Yan W."/>
            <person name="Fan B."/>
            <person name="Jiang Y."/>
            <person name="Adhikari A."/>
            <person name="Zheng C.-J."/>
            <person name="Schuster L."/>
            <person name="Cowan T.M."/>
            <person name="Smanski M.J."/>
            <person name="Chevrette M.G."/>
            <person name="De Carvalho L.P.S."/>
            <person name="Shen B."/>
        </authorList>
    </citation>
    <scope>NUCLEOTIDE SEQUENCE [LARGE SCALE GENOMIC DNA]</scope>
    <source>
        <strain evidence="2 3">NPDC001281</strain>
    </source>
</reference>
<evidence type="ECO:0000259" key="1">
    <source>
        <dbReference type="Pfam" id="PF07859"/>
    </source>
</evidence>
<dbReference type="SUPFAM" id="SSF53474">
    <property type="entry name" value="alpha/beta-Hydrolases"/>
    <property type="match status" value="1"/>
</dbReference>
<evidence type="ECO:0000313" key="2">
    <source>
        <dbReference type="EMBL" id="MFF4779450.1"/>
    </source>
</evidence>
<dbReference type="InterPro" id="IPR050466">
    <property type="entry name" value="Carboxylest/Gibb_receptor"/>
</dbReference>
<dbReference type="Proteomes" id="UP001602119">
    <property type="component" value="Unassembled WGS sequence"/>
</dbReference>
<sequence length="328" mass="34889">MNEATATKRPPQPDWLAMTDEELAAYREAENRFRASSAARAITGDPDPGAAIQWRQVVLPGREVPVRVYRPVSGLDGEGAGRTDLPLVLHVHGGSFLGTAVQCDWANSHLAARLPAVVVSVEHRLLAPDSPLSAAVDDGWDVLHHVVRHAAQWGIDPARTAVFGESCGALISALTAIRAKKAGLDLRAQVLVNPAVDVTESMFDYPSITQHATTPTASVPQLQLFHRLAVPPGTDPRVLSPLYADDLSGLASALVVVPTHDPVADHGRRYAEALKAAGTPARLTEYPEAPHAFLTLPGVAPQAEAARTEILDFLRASLTSCAEGAVLR</sequence>
<dbReference type="PANTHER" id="PTHR23024:SF24">
    <property type="entry name" value="ALPHA_BETA HYDROLASE FOLD-3 DOMAIN-CONTAINING PROTEIN"/>
    <property type="match status" value="1"/>
</dbReference>
<proteinExistence type="predicted"/>
<dbReference type="Pfam" id="PF07859">
    <property type="entry name" value="Abhydrolase_3"/>
    <property type="match status" value="1"/>
</dbReference>
<feature type="domain" description="Alpha/beta hydrolase fold-3" evidence="1">
    <location>
        <begin position="88"/>
        <end position="294"/>
    </location>
</feature>
<gene>
    <name evidence="2" type="ORF">ACFY05_42205</name>
</gene>
<accession>A0ABW6VJB1</accession>
<evidence type="ECO:0000313" key="3">
    <source>
        <dbReference type="Proteomes" id="UP001602119"/>
    </source>
</evidence>
<organism evidence="2 3">
    <name type="scientific">Microtetraspora fusca</name>
    <dbReference type="NCBI Taxonomy" id="1997"/>
    <lineage>
        <taxon>Bacteria</taxon>
        <taxon>Bacillati</taxon>
        <taxon>Actinomycetota</taxon>
        <taxon>Actinomycetes</taxon>
        <taxon>Streptosporangiales</taxon>
        <taxon>Streptosporangiaceae</taxon>
        <taxon>Microtetraspora</taxon>
    </lineage>
</organism>
<dbReference type="GO" id="GO:0016787">
    <property type="term" value="F:hydrolase activity"/>
    <property type="evidence" value="ECO:0007669"/>
    <property type="project" value="UniProtKB-KW"/>
</dbReference>
<dbReference type="InterPro" id="IPR013094">
    <property type="entry name" value="AB_hydrolase_3"/>
</dbReference>
<dbReference type="InterPro" id="IPR029058">
    <property type="entry name" value="AB_hydrolase_fold"/>
</dbReference>
<dbReference type="RefSeq" id="WP_387348230.1">
    <property type="nucleotide sequence ID" value="NZ_JBIAXI010000050.1"/>
</dbReference>
<dbReference type="Gene3D" id="3.40.50.1820">
    <property type="entry name" value="alpha/beta hydrolase"/>
    <property type="match status" value="1"/>
</dbReference>
<name>A0ABW6VJB1_MICFU</name>
<comment type="caution">
    <text evidence="2">The sequence shown here is derived from an EMBL/GenBank/DDBJ whole genome shotgun (WGS) entry which is preliminary data.</text>
</comment>
<protein>
    <submittedName>
        <fullName evidence="2">Alpha/beta hydrolase</fullName>
    </submittedName>
</protein>
<keyword evidence="3" id="KW-1185">Reference proteome</keyword>